<dbReference type="PANTHER" id="PTHR43675:SF8">
    <property type="entry name" value="ARSENITE METHYLTRANSFERASE"/>
    <property type="match status" value="1"/>
</dbReference>
<dbReference type="PANTHER" id="PTHR43675">
    <property type="entry name" value="ARSENITE METHYLTRANSFERASE"/>
    <property type="match status" value="1"/>
</dbReference>
<comment type="catalytic activity">
    <reaction evidence="6">
        <text>arsenic triglutathione + [thioredoxin]-dithiol + S-adenosyl-L-methionine + 2 H2O = methylarsonous acid + [thioredoxin]-disulfide + 3 glutathione + S-adenosyl-L-homocysteine + H(+)</text>
        <dbReference type="Rhea" id="RHEA:69460"/>
        <dbReference type="Rhea" id="RHEA-COMP:10698"/>
        <dbReference type="Rhea" id="RHEA-COMP:10700"/>
        <dbReference type="ChEBI" id="CHEBI:15377"/>
        <dbReference type="ChEBI" id="CHEBI:15378"/>
        <dbReference type="ChEBI" id="CHEBI:17826"/>
        <dbReference type="ChEBI" id="CHEBI:29950"/>
        <dbReference type="ChEBI" id="CHEBI:50058"/>
        <dbReference type="ChEBI" id="CHEBI:57856"/>
        <dbReference type="ChEBI" id="CHEBI:57925"/>
        <dbReference type="ChEBI" id="CHEBI:59789"/>
        <dbReference type="ChEBI" id="CHEBI:183640"/>
        <dbReference type="EC" id="2.1.1.137"/>
    </reaction>
</comment>
<keyword evidence="11" id="KW-1185">Reference proteome</keyword>
<dbReference type="AlphaFoldDB" id="A0A6A6P9R2"/>
<accession>A0A6A6P9R2</accession>
<feature type="domain" description="Methyltransferase" evidence="9">
    <location>
        <begin position="67"/>
        <end position="215"/>
    </location>
</feature>
<evidence type="ECO:0000313" key="11">
    <source>
        <dbReference type="Proteomes" id="UP000799766"/>
    </source>
</evidence>
<evidence type="ECO:0000256" key="5">
    <source>
        <dbReference type="ARBA" id="ARBA00034545"/>
    </source>
</evidence>
<reference evidence="10" key="1">
    <citation type="journal article" date="2020" name="Stud. Mycol.">
        <title>101 Dothideomycetes genomes: a test case for predicting lifestyles and emergence of pathogens.</title>
        <authorList>
            <person name="Haridas S."/>
            <person name="Albert R."/>
            <person name="Binder M."/>
            <person name="Bloem J."/>
            <person name="Labutti K."/>
            <person name="Salamov A."/>
            <person name="Andreopoulos B."/>
            <person name="Baker S."/>
            <person name="Barry K."/>
            <person name="Bills G."/>
            <person name="Bluhm B."/>
            <person name="Cannon C."/>
            <person name="Castanera R."/>
            <person name="Culley D."/>
            <person name="Daum C."/>
            <person name="Ezra D."/>
            <person name="Gonzalez J."/>
            <person name="Henrissat B."/>
            <person name="Kuo A."/>
            <person name="Liang C."/>
            <person name="Lipzen A."/>
            <person name="Lutzoni F."/>
            <person name="Magnuson J."/>
            <person name="Mondo S."/>
            <person name="Nolan M."/>
            <person name="Ohm R."/>
            <person name="Pangilinan J."/>
            <person name="Park H.-J."/>
            <person name="Ramirez L."/>
            <person name="Alfaro M."/>
            <person name="Sun H."/>
            <person name="Tritt A."/>
            <person name="Yoshinaga Y."/>
            <person name="Zwiers L.-H."/>
            <person name="Turgeon B."/>
            <person name="Goodwin S."/>
            <person name="Spatafora J."/>
            <person name="Crous P."/>
            <person name="Grigoriev I."/>
        </authorList>
    </citation>
    <scope>NUCLEOTIDE SEQUENCE</scope>
    <source>
        <strain evidence="10">ATCC 16933</strain>
    </source>
</reference>
<dbReference type="GO" id="GO:0030791">
    <property type="term" value="F:arsenite methyltransferase activity"/>
    <property type="evidence" value="ECO:0007669"/>
    <property type="project" value="UniProtKB-EC"/>
</dbReference>
<proteinExistence type="inferred from homology"/>
<dbReference type="InterPro" id="IPR026669">
    <property type="entry name" value="Arsenite_MeTrfase-like"/>
</dbReference>
<evidence type="ECO:0000256" key="8">
    <source>
        <dbReference type="ARBA" id="ARBA00048428"/>
    </source>
</evidence>
<evidence type="ECO:0000256" key="4">
    <source>
        <dbReference type="ARBA" id="ARBA00034521"/>
    </source>
</evidence>
<dbReference type="EC" id="2.1.1.137" evidence="4"/>
<dbReference type="Pfam" id="PF13847">
    <property type="entry name" value="Methyltransf_31"/>
    <property type="match status" value="1"/>
</dbReference>
<evidence type="ECO:0000256" key="7">
    <source>
        <dbReference type="ARBA" id="ARBA00047943"/>
    </source>
</evidence>
<name>A0A6A6P9R2_9PEZI</name>
<protein>
    <recommendedName>
        <fullName evidence="5">Arsenite methyltransferase</fullName>
        <ecNumber evidence="4">2.1.1.137</ecNumber>
    </recommendedName>
</protein>
<keyword evidence="1 10" id="KW-0808">Transferase</keyword>
<evidence type="ECO:0000256" key="6">
    <source>
        <dbReference type="ARBA" id="ARBA00047941"/>
    </source>
</evidence>
<comment type="catalytic activity">
    <reaction evidence="8">
        <text>arsenic triglutathione + 3 [thioredoxin]-dithiol + 3 S-adenosyl-L-methionine = trimethylarsine + 3 [thioredoxin]-disulfide + 3 glutathione + 3 S-adenosyl-L-homocysteine + 3 H(+)</text>
        <dbReference type="Rhea" id="RHEA:69432"/>
        <dbReference type="Rhea" id="RHEA-COMP:10698"/>
        <dbReference type="Rhea" id="RHEA-COMP:10700"/>
        <dbReference type="ChEBI" id="CHEBI:15378"/>
        <dbReference type="ChEBI" id="CHEBI:27130"/>
        <dbReference type="ChEBI" id="CHEBI:29950"/>
        <dbReference type="ChEBI" id="CHEBI:50058"/>
        <dbReference type="ChEBI" id="CHEBI:57856"/>
        <dbReference type="ChEBI" id="CHEBI:57925"/>
        <dbReference type="ChEBI" id="CHEBI:59789"/>
        <dbReference type="ChEBI" id="CHEBI:183640"/>
        <dbReference type="EC" id="2.1.1.137"/>
    </reaction>
</comment>
<dbReference type="NCBIfam" id="NF008823">
    <property type="entry name" value="PRK11873.1"/>
    <property type="match status" value="1"/>
</dbReference>
<evidence type="ECO:0000259" key="9">
    <source>
        <dbReference type="Pfam" id="PF13847"/>
    </source>
</evidence>
<keyword evidence="2" id="KW-0949">S-adenosyl-L-methionine</keyword>
<dbReference type="CDD" id="cd02440">
    <property type="entry name" value="AdoMet_MTases"/>
    <property type="match status" value="1"/>
</dbReference>
<evidence type="ECO:0000313" key="10">
    <source>
        <dbReference type="EMBL" id="KAF2460527.1"/>
    </source>
</evidence>
<gene>
    <name evidence="10" type="ORF">BDY21DRAFT_406352</name>
</gene>
<dbReference type="InterPro" id="IPR029063">
    <property type="entry name" value="SAM-dependent_MTases_sf"/>
</dbReference>
<comment type="similarity">
    <text evidence="3">Belongs to the methyltransferase superfamily. Arsenite methyltransferase family.</text>
</comment>
<dbReference type="InterPro" id="IPR025714">
    <property type="entry name" value="Methyltranfer_dom"/>
</dbReference>
<comment type="catalytic activity">
    <reaction evidence="7">
        <text>arsenic triglutathione + 2 [thioredoxin]-dithiol + 2 S-adenosyl-L-methionine + H2O = dimethylarsinous acid + 2 [thioredoxin]-disulfide + 3 glutathione + 2 S-adenosyl-L-homocysteine + 2 H(+)</text>
        <dbReference type="Rhea" id="RHEA:69464"/>
        <dbReference type="Rhea" id="RHEA-COMP:10698"/>
        <dbReference type="Rhea" id="RHEA-COMP:10700"/>
        <dbReference type="ChEBI" id="CHEBI:15377"/>
        <dbReference type="ChEBI" id="CHEBI:15378"/>
        <dbReference type="ChEBI" id="CHEBI:23808"/>
        <dbReference type="ChEBI" id="CHEBI:29950"/>
        <dbReference type="ChEBI" id="CHEBI:50058"/>
        <dbReference type="ChEBI" id="CHEBI:57856"/>
        <dbReference type="ChEBI" id="CHEBI:57925"/>
        <dbReference type="ChEBI" id="CHEBI:59789"/>
        <dbReference type="ChEBI" id="CHEBI:183640"/>
        <dbReference type="EC" id="2.1.1.137"/>
    </reaction>
</comment>
<keyword evidence="10" id="KW-0489">Methyltransferase</keyword>
<dbReference type="GO" id="GO:0032259">
    <property type="term" value="P:methylation"/>
    <property type="evidence" value="ECO:0007669"/>
    <property type="project" value="UniProtKB-KW"/>
</dbReference>
<dbReference type="SUPFAM" id="SSF53335">
    <property type="entry name" value="S-adenosyl-L-methionine-dependent methyltransferases"/>
    <property type="match status" value="1"/>
</dbReference>
<dbReference type="OrthoDB" id="66144at2759"/>
<evidence type="ECO:0000256" key="2">
    <source>
        <dbReference type="ARBA" id="ARBA00022691"/>
    </source>
</evidence>
<dbReference type="EMBL" id="MU001673">
    <property type="protein sequence ID" value="KAF2460527.1"/>
    <property type="molecule type" value="Genomic_DNA"/>
</dbReference>
<sequence length="290" mass="30691">MSLKTKESTYETIRGVYGSKATAGESTETKSRIAAALGYDPEDAAAIPDQANLGVGCGNPLMIANLREGETVLDLGSGGGFDVLLASKKVGSTGKAIGVDMTEDMLELARRNAAKMNVTNVDFIRANITKIPVESESVDCVISNCVLNLVPQEDKPCTFAEMYRILKPGGRIAVSDFLALKPLPPKLKEDAKLWTECISGALEVGQMDQMLRSAGFQDLLLVDKHLGPSLYQDQTCCSTQEGSSEAGNSCCTSAAGSVDGPARAAESKMDSDLDQYLSAFNIYALKANGA</sequence>
<dbReference type="Gene3D" id="3.40.50.150">
    <property type="entry name" value="Vaccinia Virus protein VP39"/>
    <property type="match status" value="1"/>
</dbReference>
<organism evidence="10 11">
    <name type="scientific">Lineolata rhizophorae</name>
    <dbReference type="NCBI Taxonomy" id="578093"/>
    <lineage>
        <taxon>Eukaryota</taxon>
        <taxon>Fungi</taxon>
        <taxon>Dikarya</taxon>
        <taxon>Ascomycota</taxon>
        <taxon>Pezizomycotina</taxon>
        <taxon>Dothideomycetes</taxon>
        <taxon>Dothideomycetes incertae sedis</taxon>
        <taxon>Lineolatales</taxon>
        <taxon>Lineolataceae</taxon>
        <taxon>Lineolata</taxon>
    </lineage>
</organism>
<evidence type="ECO:0000256" key="1">
    <source>
        <dbReference type="ARBA" id="ARBA00022679"/>
    </source>
</evidence>
<evidence type="ECO:0000256" key="3">
    <source>
        <dbReference type="ARBA" id="ARBA00034487"/>
    </source>
</evidence>
<dbReference type="Proteomes" id="UP000799766">
    <property type="component" value="Unassembled WGS sequence"/>
</dbReference>